<dbReference type="PATRIC" id="fig|1276257.3.peg.174"/>
<dbReference type="KEGG" id="ssab:SSABA_v1c01700"/>
<accession>W6A984</accession>
<feature type="transmembrane region" description="Helical" evidence="1">
    <location>
        <begin position="128"/>
        <end position="153"/>
    </location>
</feature>
<dbReference type="Proteomes" id="UP000019265">
    <property type="component" value="Chromosome"/>
</dbReference>
<sequence>MKNKAIPGIILSLEIGILIIIATIIFTNSIAEDQKLLAYSILGVEFAVICCLIILYFLRNFLSYCPKWIDRFYNIFFINVGTFYISKSYFLIGIFVFGGIIILITNLISLNMTLMLISNLKINLWNPLVFIGLINLIVLVAYLIAVISILILLKFSKDFYRWARYFCLLLPLLGWAYFFTFQKAKRNEGFFD</sequence>
<feature type="transmembrane region" description="Helical" evidence="1">
    <location>
        <begin position="89"/>
        <end position="108"/>
    </location>
</feature>
<gene>
    <name evidence="2" type="ORF">SSABA_v1c01700</name>
</gene>
<dbReference type="AlphaFoldDB" id="W6A984"/>
<feature type="transmembrane region" description="Helical" evidence="1">
    <location>
        <begin position="165"/>
        <end position="182"/>
    </location>
</feature>
<keyword evidence="1" id="KW-0812">Transmembrane</keyword>
<dbReference type="RefSeq" id="WP_025250720.1">
    <property type="nucleotide sequence ID" value="NZ_CP006934.1"/>
</dbReference>
<protein>
    <recommendedName>
        <fullName evidence="4">Transmembrane protein</fullName>
    </recommendedName>
</protein>
<dbReference type="OrthoDB" id="391248at2"/>
<reference evidence="2 3" key="1">
    <citation type="journal article" date="2014" name="Genome Biol. Evol.">
        <title>Molecular evolution of the substrate utilization strategies and putative virulence factors in mosquito-associated Spiroplasma species.</title>
        <authorList>
            <person name="Chang T.H."/>
            <person name="Lo W.S."/>
            <person name="Ku C."/>
            <person name="Chen L.L."/>
            <person name="Kuo C.H."/>
        </authorList>
    </citation>
    <scope>NUCLEOTIDE SEQUENCE [LARGE SCALE GENOMIC DNA]</scope>
    <source>
        <strain evidence="2">Ar-1343</strain>
    </source>
</reference>
<evidence type="ECO:0008006" key="4">
    <source>
        <dbReference type="Google" id="ProtNLM"/>
    </source>
</evidence>
<keyword evidence="3" id="KW-1185">Reference proteome</keyword>
<organism evidence="2 3">
    <name type="scientific">Spiroplasma sabaudiense Ar-1343</name>
    <dbReference type="NCBI Taxonomy" id="1276257"/>
    <lineage>
        <taxon>Bacteria</taxon>
        <taxon>Bacillati</taxon>
        <taxon>Mycoplasmatota</taxon>
        <taxon>Mollicutes</taxon>
        <taxon>Entomoplasmatales</taxon>
        <taxon>Spiroplasmataceae</taxon>
        <taxon>Spiroplasma</taxon>
    </lineage>
</organism>
<proteinExistence type="predicted"/>
<feature type="transmembrane region" description="Helical" evidence="1">
    <location>
        <begin position="9"/>
        <end position="30"/>
    </location>
</feature>
<keyword evidence="1" id="KW-1133">Transmembrane helix</keyword>
<dbReference type="EMBL" id="CP006934">
    <property type="protein sequence ID" value="AHI53582.1"/>
    <property type="molecule type" value="Genomic_DNA"/>
</dbReference>
<name>W6A984_9MOLU</name>
<evidence type="ECO:0000256" key="1">
    <source>
        <dbReference type="SAM" id="Phobius"/>
    </source>
</evidence>
<evidence type="ECO:0000313" key="2">
    <source>
        <dbReference type="EMBL" id="AHI53582.1"/>
    </source>
</evidence>
<evidence type="ECO:0000313" key="3">
    <source>
        <dbReference type="Proteomes" id="UP000019265"/>
    </source>
</evidence>
<keyword evidence="1" id="KW-0472">Membrane</keyword>
<dbReference type="HOGENOM" id="CLU_1433672_0_0_14"/>
<feature type="transmembrane region" description="Helical" evidence="1">
    <location>
        <begin position="36"/>
        <end position="58"/>
    </location>
</feature>